<dbReference type="Pfam" id="PF00149">
    <property type="entry name" value="Metallophos"/>
    <property type="match status" value="1"/>
</dbReference>
<comment type="caution">
    <text evidence="3">The sequence shown here is derived from an EMBL/GenBank/DDBJ whole genome shotgun (WGS) entry which is preliminary data.</text>
</comment>
<proteinExistence type="predicted"/>
<dbReference type="EMBL" id="JBHUIO010000011">
    <property type="protein sequence ID" value="MFD2171583.1"/>
    <property type="molecule type" value="Genomic_DNA"/>
</dbReference>
<evidence type="ECO:0000256" key="1">
    <source>
        <dbReference type="SAM" id="SignalP"/>
    </source>
</evidence>
<gene>
    <name evidence="3" type="ORF">ACFSOY_16600</name>
</gene>
<dbReference type="EC" id="3.1.-.-" evidence="3"/>
<dbReference type="InterPro" id="IPR029052">
    <property type="entry name" value="Metallo-depent_PP-like"/>
</dbReference>
<dbReference type="Gene3D" id="3.60.21.10">
    <property type="match status" value="1"/>
</dbReference>
<evidence type="ECO:0000313" key="4">
    <source>
        <dbReference type="Proteomes" id="UP001597343"/>
    </source>
</evidence>
<feature type="signal peptide" evidence="1">
    <location>
        <begin position="1"/>
        <end position="25"/>
    </location>
</feature>
<evidence type="ECO:0000259" key="2">
    <source>
        <dbReference type="Pfam" id="PF00149"/>
    </source>
</evidence>
<feature type="chain" id="PRO_5046873358" evidence="1">
    <location>
        <begin position="26"/>
        <end position="334"/>
    </location>
</feature>
<keyword evidence="3" id="KW-0378">Hydrolase</keyword>
<evidence type="ECO:0000313" key="3">
    <source>
        <dbReference type="EMBL" id="MFD2171583.1"/>
    </source>
</evidence>
<name>A0ABW5A1R8_9BACL</name>
<dbReference type="PANTHER" id="PTHR43143:SF1">
    <property type="entry name" value="SERINE_THREONINE-PROTEIN PHOSPHATASE CPPED1"/>
    <property type="match status" value="1"/>
</dbReference>
<dbReference type="PANTHER" id="PTHR43143">
    <property type="entry name" value="METALLOPHOSPHOESTERASE, CALCINEURIN SUPERFAMILY"/>
    <property type="match status" value="1"/>
</dbReference>
<organism evidence="3 4">
    <name type="scientific">Tumebacillus lipolyticus</name>
    <dbReference type="NCBI Taxonomy" id="1280370"/>
    <lineage>
        <taxon>Bacteria</taxon>
        <taxon>Bacillati</taxon>
        <taxon>Bacillota</taxon>
        <taxon>Bacilli</taxon>
        <taxon>Bacillales</taxon>
        <taxon>Alicyclobacillaceae</taxon>
        <taxon>Tumebacillus</taxon>
    </lineage>
</organism>
<protein>
    <submittedName>
        <fullName evidence="3">Metallophosphoesterase family protein</fullName>
        <ecNumber evidence="3">3.1.-.-</ecNumber>
    </submittedName>
</protein>
<sequence length="334" mass="38520">MRRFLAAFLSSLMLSALLVQPNGLARESVQIETPLLKFAAFSDTHVMDAWNIDPYKRTHKFTHALRDIKAFQPDFLVINGDLSNGREQDLKRLKSILKANGNYRLFPSMGNHEYYYQWENSKWNDEKAKAQFQQMFGLKQLYYDHFEKGAHFIHLSPEQYMPMQKQIGEAAWLSDKQIEWFEKTLLASQAPTFVFLHQPLDNTVGKTDPGVSAVQTEKLLAIAKRHPQVVWFSGHSHVSVTSPTEVVEKEGITFVGLGSVYQPIELVKKRSVGEANQGESSFRVDQFKSESRFVTLYRDRIVIRARLHHNNSWGDQHVIRLKRQKAVDKRLSTA</sequence>
<dbReference type="RefSeq" id="WP_386048519.1">
    <property type="nucleotide sequence ID" value="NZ_JBHUIO010000011.1"/>
</dbReference>
<dbReference type="Proteomes" id="UP001597343">
    <property type="component" value="Unassembled WGS sequence"/>
</dbReference>
<dbReference type="InterPro" id="IPR004843">
    <property type="entry name" value="Calcineurin-like_PHP"/>
</dbReference>
<keyword evidence="1" id="KW-0732">Signal</keyword>
<dbReference type="SUPFAM" id="SSF56300">
    <property type="entry name" value="Metallo-dependent phosphatases"/>
    <property type="match status" value="1"/>
</dbReference>
<dbReference type="GO" id="GO:0016787">
    <property type="term" value="F:hydrolase activity"/>
    <property type="evidence" value="ECO:0007669"/>
    <property type="project" value="UniProtKB-KW"/>
</dbReference>
<feature type="domain" description="Calcineurin-like phosphoesterase" evidence="2">
    <location>
        <begin position="36"/>
        <end position="238"/>
    </location>
</feature>
<dbReference type="InterPro" id="IPR051918">
    <property type="entry name" value="STPP_CPPED1"/>
</dbReference>
<keyword evidence="4" id="KW-1185">Reference proteome</keyword>
<accession>A0ABW5A1R8</accession>
<reference evidence="4" key="1">
    <citation type="journal article" date="2019" name="Int. J. Syst. Evol. Microbiol.">
        <title>The Global Catalogue of Microorganisms (GCM) 10K type strain sequencing project: providing services to taxonomists for standard genome sequencing and annotation.</title>
        <authorList>
            <consortium name="The Broad Institute Genomics Platform"/>
            <consortium name="The Broad Institute Genome Sequencing Center for Infectious Disease"/>
            <person name="Wu L."/>
            <person name="Ma J."/>
        </authorList>
    </citation>
    <scope>NUCLEOTIDE SEQUENCE [LARGE SCALE GENOMIC DNA]</scope>
    <source>
        <strain evidence="4">CGMCC 1.13574</strain>
    </source>
</reference>